<proteinExistence type="inferred from homology"/>
<keyword evidence="2" id="KW-0496">Mitochondrion</keyword>
<dbReference type="Proteomes" id="UP000837857">
    <property type="component" value="Chromosome 1"/>
</dbReference>
<comment type="similarity">
    <text evidence="1 2">Belongs to the complex I NDUFA12 subunit family.</text>
</comment>
<keyword evidence="2" id="KW-0813">Transport</keyword>
<comment type="function">
    <text evidence="2">Accessory subunit of the mitochondrial membrane respiratory chain NADH dehydrogenase (Complex I), that is believed not to be involved in catalysis. Complex I functions in the transfer of electrons from NADH to the respiratory chain. The immediate electron acceptor for the enzyme is believed to be ubiquinone.</text>
</comment>
<evidence type="ECO:0000256" key="1">
    <source>
        <dbReference type="ARBA" id="ARBA00007355"/>
    </source>
</evidence>
<comment type="subunit">
    <text evidence="2">Complex I is composed of 45 different subunits.</text>
</comment>
<keyword evidence="2" id="KW-0249">Electron transport</keyword>
<protein>
    <recommendedName>
        <fullName evidence="2">NADH dehydrogenase [ubiquinone] 1 alpha subcomplex subunit 12</fullName>
    </recommendedName>
</protein>
<sequence>MGSLEKLRLLRKIISQNGGLFKSIYKLWRFDTLKDGKYMGCDSYGNRYYENPYYVIGSSRWVEYNDSVRIEYDASQVTPEWYGWLHYRTDRLPCEDEAKLFIKGCCWTQCWLQKHEENPSGTALAFYPYSTTRPHITIWDGIHFL</sequence>
<reference evidence="3" key="1">
    <citation type="submission" date="2022-03" db="EMBL/GenBank/DDBJ databases">
        <authorList>
            <person name="Martin H S."/>
        </authorList>
    </citation>
    <scope>NUCLEOTIDE SEQUENCE</scope>
</reference>
<keyword evidence="4" id="KW-1185">Reference proteome</keyword>
<dbReference type="PANTHER" id="PTHR12910">
    <property type="entry name" value="NADH-UBIQUINONE OXIDOREDUCTASE SUBUNIT B17.2"/>
    <property type="match status" value="1"/>
</dbReference>
<keyword evidence="2" id="KW-0472">Membrane</keyword>
<organism evidence="3 4">
    <name type="scientific">Iphiclides podalirius</name>
    <name type="common">scarce swallowtail</name>
    <dbReference type="NCBI Taxonomy" id="110791"/>
    <lineage>
        <taxon>Eukaryota</taxon>
        <taxon>Metazoa</taxon>
        <taxon>Ecdysozoa</taxon>
        <taxon>Arthropoda</taxon>
        <taxon>Hexapoda</taxon>
        <taxon>Insecta</taxon>
        <taxon>Pterygota</taxon>
        <taxon>Neoptera</taxon>
        <taxon>Endopterygota</taxon>
        <taxon>Lepidoptera</taxon>
        <taxon>Glossata</taxon>
        <taxon>Ditrysia</taxon>
        <taxon>Papilionoidea</taxon>
        <taxon>Papilionidae</taxon>
        <taxon>Papilioninae</taxon>
        <taxon>Iphiclides</taxon>
    </lineage>
</organism>
<keyword evidence="2" id="KW-0999">Mitochondrion inner membrane</keyword>
<dbReference type="Pfam" id="PF05071">
    <property type="entry name" value="NDUFA12"/>
    <property type="match status" value="1"/>
</dbReference>
<accession>A0ABN8HQ65</accession>
<evidence type="ECO:0000256" key="2">
    <source>
        <dbReference type="RuleBase" id="RU363103"/>
    </source>
</evidence>
<evidence type="ECO:0000313" key="3">
    <source>
        <dbReference type="EMBL" id="CAH2035086.1"/>
    </source>
</evidence>
<comment type="subcellular location">
    <subcellularLocation>
        <location evidence="2">Mitochondrion inner membrane</location>
        <topology evidence="2">Peripheral membrane protein</topology>
        <orientation evidence="2">Matrix side</orientation>
    </subcellularLocation>
</comment>
<keyword evidence="2" id="KW-0679">Respiratory chain</keyword>
<gene>
    <name evidence="3" type="ORF">IPOD504_LOCUS409</name>
</gene>
<dbReference type="PANTHER" id="PTHR12910:SF2">
    <property type="entry name" value="NADH DEHYDROGENASE [UBIQUINONE] 1 ALPHA SUBCOMPLEX SUBUNIT 12"/>
    <property type="match status" value="1"/>
</dbReference>
<evidence type="ECO:0000313" key="4">
    <source>
        <dbReference type="Proteomes" id="UP000837857"/>
    </source>
</evidence>
<dbReference type="EMBL" id="OW152813">
    <property type="protein sequence ID" value="CAH2035086.1"/>
    <property type="molecule type" value="Genomic_DNA"/>
</dbReference>
<feature type="non-terminal residue" evidence="3">
    <location>
        <position position="1"/>
    </location>
</feature>
<dbReference type="InterPro" id="IPR007763">
    <property type="entry name" value="NDUFA12"/>
</dbReference>
<name>A0ABN8HQ65_9NEOP</name>